<dbReference type="Pfam" id="PF13581">
    <property type="entry name" value="HATPase_c_2"/>
    <property type="match status" value="1"/>
</dbReference>
<dbReference type="PANTHER" id="PTHR35526:SF3">
    <property type="entry name" value="ANTI-SIGMA-F FACTOR RSBW"/>
    <property type="match status" value="1"/>
</dbReference>
<dbReference type="InterPro" id="IPR003594">
    <property type="entry name" value="HATPase_dom"/>
</dbReference>
<dbReference type="GO" id="GO:0004674">
    <property type="term" value="F:protein serine/threonine kinase activity"/>
    <property type="evidence" value="ECO:0007669"/>
    <property type="project" value="UniProtKB-KW"/>
</dbReference>
<feature type="domain" description="Histidine kinase/HSP90-like ATPase" evidence="2">
    <location>
        <begin position="40"/>
        <end position="144"/>
    </location>
</feature>
<organism evidence="3 4">
    <name type="scientific">Thermomonospora echinospora</name>
    <dbReference type="NCBI Taxonomy" id="1992"/>
    <lineage>
        <taxon>Bacteria</taxon>
        <taxon>Bacillati</taxon>
        <taxon>Actinomycetota</taxon>
        <taxon>Actinomycetes</taxon>
        <taxon>Streptosporangiales</taxon>
        <taxon>Thermomonosporaceae</taxon>
        <taxon>Thermomonospora</taxon>
    </lineage>
</organism>
<accession>A0A1H5XVE1</accession>
<dbReference type="PANTHER" id="PTHR35526">
    <property type="entry name" value="ANTI-SIGMA-F FACTOR RSBW-RELATED"/>
    <property type="match status" value="1"/>
</dbReference>
<gene>
    <name evidence="3" type="ORF">SAMN04489712_103429</name>
</gene>
<proteinExistence type="predicted"/>
<dbReference type="InterPro" id="IPR036890">
    <property type="entry name" value="HATPase_C_sf"/>
</dbReference>
<dbReference type="AlphaFoldDB" id="A0A1H5XVE1"/>
<dbReference type="OrthoDB" id="3477927at2"/>
<sequence length="265" mass="28706">MCGIPRRPADPEEIVVIAGRPRDLPLGGACLWALPLDASIAARARQLVGDVLGALAFPREQLDNGRLAVSELATNAFQHARPPAPLRPFGQVAPAELWMWARTYPRRELVVTVFDACRDRVPVARAGGGLDEYGRGLGMVAELCASWGTGPSRSLLQTRPIPGKTVWFTLPLPDPWPGAARLASPSRTAESLHAMLARRGVHGVITRHAKGVSLVSAPCGINVTMEPAAMRYMGTEGTYVRRPLTDLNDLAEHIVRRNETPTIRP</sequence>
<evidence type="ECO:0000256" key="1">
    <source>
        <dbReference type="ARBA" id="ARBA00022527"/>
    </source>
</evidence>
<keyword evidence="4" id="KW-1185">Reference proteome</keyword>
<dbReference type="InterPro" id="IPR050267">
    <property type="entry name" value="Anti-sigma-factor_SerPK"/>
</dbReference>
<dbReference type="Proteomes" id="UP000236723">
    <property type="component" value="Unassembled WGS sequence"/>
</dbReference>
<dbReference type="RefSeq" id="WP_103937344.1">
    <property type="nucleotide sequence ID" value="NZ_FNVO01000003.1"/>
</dbReference>
<evidence type="ECO:0000259" key="2">
    <source>
        <dbReference type="Pfam" id="PF13581"/>
    </source>
</evidence>
<protein>
    <submittedName>
        <fullName evidence="3">Anti-sigma regulatory factor (Ser/Thr protein kinase)</fullName>
    </submittedName>
</protein>
<evidence type="ECO:0000313" key="4">
    <source>
        <dbReference type="Proteomes" id="UP000236723"/>
    </source>
</evidence>
<dbReference type="Gene3D" id="3.30.565.10">
    <property type="entry name" value="Histidine kinase-like ATPase, C-terminal domain"/>
    <property type="match status" value="1"/>
</dbReference>
<name>A0A1H5XVE1_9ACTN</name>
<dbReference type="EMBL" id="FNVO01000003">
    <property type="protein sequence ID" value="SEG15749.1"/>
    <property type="molecule type" value="Genomic_DNA"/>
</dbReference>
<keyword evidence="3" id="KW-0808">Transferase</keyword>
<dbReference type="CDD" id="cd16936">
    <property type="entry name" value="HATPase_RsbW-like"/>
    <property type="match status" value="1"/>
</dbReference>
<reference evidence="4" key="1">
    <citation type="submission" date="2016-10" db="EMBL/GenBank/DDBJ databases">
        <authorList>
            <person name="Varghese N."/>
            <person name="Submissions S."/>
        </authorList>
    </citation>
    <scope>NUCLEOTIDE SEQUENCE [LARGE SCALE GENOMIC DNA]</scope>
    <source>
        <strain evidence="4">DSM 43163</strain>
    </source>
</reference>
<keyword evidence="3" id="KW-0418">Kinase</keyword>
<keyword evidence="1" id="KW-0723">Serine/threonine-protein kinase</keyword>
<evidence type="ECO:0000313" key="3">
    <source>
        <dbReference type="EMBL" id="SEG15749.1"/>
    </source>
</evidence>